<keyword evidence="2" id="KW-1185">Reference proteome</keyword>
<protein>
    <submittedName>
        <fullName evidence="1">Uncharacterized protein</fullName>
    </submittedName>
</protein>
<sequence length="287" mass="34269">MNQFRLRRYMKDIIYISGYNQNKIYNKNDIITNIIDKMKIKFDRSIFIKDLGIKILNVKMPYNINSVAYNRNFKRIIERKRYKDYSIAPKVWRKKDFKYFNSFQKDLFSYSVSKSIQLILRLQNKSIKNSTILVYDPLDEGMKEIIKFICIMAKNLIFLTEDISKVIKISECISANYGIAPIITKDKEYALKYSDFVVTSRNIKTYDKLIWYIDNLYEVDCKSIKAVNDVYYNVPWNIFSENNISIEVLGAILNEMEEKNVEKALKYNGIELRNIKFNDRNINFTRY</sequence>
<dbReference type="AlphaFoldDB" id="Q899G9"/>
<gene>
    <name evidence="1" type="ordered locus">CTC_00209</name>
</gene>
<accession>Q899G9</accession>
<proteinExistence type="predicted"/>
<evidence type="ECO:0000313" key="1">
    <source>
        <dbReference type="EMBL" id="AAO34857.1"/>
    </source>
</evidence>
<dbReference type="Proteomes" id="UP000001412">
    <property type="component" value="Chromosome"/>
</dbReference>
<dbReference type="STRING" id="212717.CTC_00209"/>
<evidence type="ECO:0000313" key="2">
    <source>
        <dbReference type="Proteomes" id="UP000001412"/>
    </source>
</evidence>
<reference evidence="1 2" key="1">
    <citation type="journal article" date="2003" name="Proc. Natl. Acad. Sci. U.S.A.">
        <title>The genome sequence of Clostridium tetani, the causative agent of tetanus disease.</title>
        <authorList>
            <person name="Brueggemann H."/>
            <person name="Baumer S."/>
            <person name="Fricke W.F."/>
            <person name="Wiezer A."/>
            <person name="Liesegang H."/>
            <person name="Decker I."/>
            <person name="Herzberg C."/>
            <person name="Martinez-Arias R."/>
            <person name="Merkl R."/>
            <person name="Henne A."/>
            <person name="Gottschalk G."/>
        </authorList>
    </citation>
    <scope>NUCLEOTIDE SEQUENCE [LARGE SCALE GENOMIC DNA]</scope>
    <source>
        <strain evidence="2">Massachusetts / E88</strain>
    </source>
</reference>
<organism evidence="1 2">
    <name type="scientific">Clostridium tetani (strain Massachusetts / E88)</name>
    <dbReference type="NCBI Taxonomy" id="212717"/>
    <lineage>
        <taxon>Bacteria</taxon>
        <taxon>Bacillati</taxon>
        <taxon>Bacillota</taxon>
        <taxon>Clostridia</taxon>
        <taxon>Eubacteriales</taxon>
        <taxon>Clostridiaceae</taxon>
        <taxon>Clostridium</taxon>
    </lineage>
</organism>
<dbReference type="KEGG" id="ctc:CTC_00209"/>
<dbReference type="EMBL" id="AE015927">
    <property type="protein sequence ID" value="AAO34857.1"/>
    <property type="molecule type" value="Genomic_DNA"/>
</dbReference>
<dbReference type="HOGENOM" id="CLU_1010828_0_0_9"/>
<name>Q899G9_CLOTE</name>